<dbReference type="PANTHER" id="PTHR31549">
    <property type="entry name" value="PROTEIN, PUTATIVE (DUF247)-RELATED-RELATED"/>
    <property type="match status" value="1"/>
</dbReference>
<proteinExistence type="predicted"/>
<dbReference type="Proteomes" id="UP001054252">
    <property type="component" value="Unassembled WGS sequence"/>
</dbReference>
<keyword evidence="1" id="KW-0472">Membrane</keyword>
<dbReference type="InterPro" id="IPR004158">
    <property type="entry name" value="DUF247_pln"/>
</dbReference>
<dbReference type="Pfam" id="PF03140">
    <property type="entry name" value="DUF247"/>
    <property type="match status" value="1"/>
</dbReference>
<accession>A0AAV5M1J0</accession>
<dbReference type="EMBL" id="BPVZ01000170">
    <property type="protein sequence ID" value="GKV43561.1"/>
    <property type="molecule type" value="Genomic_DNA"/>
</dbReference>
<dbReference type="AlphaFoldDB" id="A0AAV5M1J0"/>
<evidence type="ECO:0000313" key="3">
    <source>
        <dbReference type="Proteomes" id="UP001054252"/>
    </source>
</evidence>
<dbReference type="PANTHER" id="PTHR31549:SF191">
    <property type="entry name" value="DUF247 DOMAIN PROTEIN"/>
    <property type="match status" value="1"/>
</dbReference>
<feature type="transmembrane region" description="Helical" evidence="1">
    <location>
        <begin position="451"/>
        <end position="471"/>
    </location>
</feature>
<reference evidence="2 3" key="1">
    <citation type="journal article" date="2021" name="Commun. Biol.">
        <title>The genome of Shorea leprosula (Dipterocarpaceae) highlights the ecological relevance of drought in aseasonal tropical rainforests.</title>
        <authorList>
            <person name="Ng K.K.S."/>
            <person name="Kobayashi M.J."/>
            <person name="Fawcett J.A."/>
            <person name="Hatakeyama M."/>
            <person name="Paape T."/>
            <person name="Ng C.H."/>
            <person name="Ang C.C."/>
            <person name="Tnah L.H."/>
            <person name="Lee C.T."/>
            <person name="Nishiyama T."/>
            <person name="Sese J."/>
            <person name="O'Brien M.J."/>
            <person name="Copetti D."/>
            <person name="Mohd Noor M.I."/>
            <person name="Ong R.C."/>
            <person name="Putra M."/>
            <person name="Sireger I.Z."/>
            <person name="Indrioko S."/>
            <person name="Kosugi Y."/>
            <person name="Izuno A."/>
            <person name="Isagi Y."/>
            <person name="Lee S.L."/>
            <person name="Shimizu K.K."/>
        </authorList>
    </citation>
    <scope>NUCLEOTIDE SEQUENCE [LARGE SCALE GENOMIC DNA]</scope>
    <source>
        <strain evidence="2">214</strain>
    </source>
</reference>
<keyword evidence="3" id="KW-1185">Reference proteome</keyword>
<feature type="transmembrane region" description="Helical" evidence="1">
    <location>
        <begin position="133"/>
        <end position="152"/>
    </location>
</feature>
<keyword evidence="1" id="KW-0812">Transmembrane</keyword>
<sequence length="480" mass="55593">MASDKIDSPLTEVESGKLKLLKEANTDSLPSNKPLIRRVPNRLSLCYRKEDGVRYFQPTSVAIGPLNHQRETNKHSRIQRGEECKLKLAKVFIDECNGKEEAFYENVKKEIKSLKDCYCFYCFQGQKWTDEDLAFMFLVDGCALLLFIVLYVDDAWEGFRVTQGLVGIAEVDFFLLENQLPYQLLKILIDSFAEASKDDDLKRLFKKYITAFVDKSFFNLTAPQQHRSQVDHSQPHLSHEQQKEEEEDPVHLLDLLRTRLMGVKSKKKEWTNKSGWLRTEMKGKRSRYRYSIGNVKELKDHGIRFKAREKVDSFTEIEFDDRSCRPILRLAPIFLHNTTMPLLLNLMAYELCPDFKEDCKITSHLSVLDSLIDNSEDVKELRDADVLHHGLGSDEAVAELFNKISSILVPSLKMHSELSRIHEYCSKKSHLRNRRARFVAKLTDTYFSSPWSVWVFLGASATLIMTVIQTYNSFQGKKLP</sequence>
<evidence type="ECO:0000256" key="1">
    <source>
        <dbReference type="SAM" id="Phobius"/>
    </source>
</evidence>
<protein>
    <submittedName>
        <fullName evidence="2">Uncharacterized protein</fullName>
    </submittedName>
</protein>
<keyword evidence="1" id="KW-1133">Transmembrane helix</keyword>
<name>A0AAV5M1J0_9ROSI</name>
<organism evidence="2 3">
    <name type="scientific">Rubroshorea leprosula</name>
    <dbReference type="NCBI Taxonomy" id="152421"/>
    <lineage>
        <taxon>Eukaryota</taxon>
        <taxon>Viridiplantae</taxon>
        <taxon>Streptophyta</taxon>
        <taxon>Embryophyta</taxon>
        <taxon>Tracheophyta</taxon>
        <taxon>Spermatophyta</taxon>
        <taxon>Magnoliopsida</taxon>
        <taxon>eudicotyledons</taxon>
        <taxon>Gunneridae</taxon>
        <taxon>Pentapetalae</taxon>
        <taxon>rosids</taxon>
        <taxon>malvids</taxon>
        <taxon>Malvales</taxon>
        <taxon>Dipterocarpaceae</taxon>
        <taxon>Rubroshorea</taxon>
    </lineage>
</organism>
<comment type="caution">
    <text evidence="2">The sequence shown here is derived from an EMBL/GenBank/DDBJ whole genome shotgun (WGS) entry which is preliminary data.</text>
</comment>
<gene>
    <name evidence="2" type="ORF">SLEP1_g50840</name>
</gene>
<evidence type="ECO:0000313" key="2">
    <source>
        <dbReference type="EMBL" id="GKV43561.1"/>
    </source>
</evidence>